<evidence type="ECO:0000259" key="4">
    <source>
        <dbReference type="Pfam" id="PF01095"/>
    </source>
</evidence>
<dbReference type="RefSeq" id="WP_138235270.1">
    <property type="nucleotide sequence ID" value="NZ_CP185860.1"/>
</dbReference>
<dbReference type="InterPro" id="IPR011050">
    <property type="entry name" value="Pectin_lyase_fold/virulence"/>
</dbReference>
<dbReference type="EMBL" id="VANI01000009">
    <property type="protein sequence ID" value="TLM77589.1"/>
    <property type="molecule type" value="Genomic_DNA"/>
</dbReference>
<dbReference type="PANTHER" id="PTHR31321:SF57">
    <property type="entry name" value="PECTINESTERASE 53-RELATED"/>
    <property type="match status" value="1"/>
</dbReference>
<comment type="similarity">
    <text evidence="1">Belongs to the pectinesterase family.</text>
</comment>
<reference evidence="5 6" key="1">
    <citation type="submission" date="2019-05" db="EMBL/GenBank/DDBJ databases">
        <title>Microbulbifer harenosus sp. nov., an alginate-degrading bacterium isolated from coastal sand.</title>
        <authorList>
            <person name="Huang H."/>
            <person name="Mo K."/>
            <person name="Bao S."/>
        </authorList>
    </citation>
    <scope>NUCLEOTIDE SEQUENCE [LARGE SCALE GENOMIC DNA]</scope>
    <source>
        <strain evidence="5 6">HB161719</strain>
    </source>
</reference>
<dbReference type="Pfam" id="PF01095">
    <property type="entry name" value="Pectinesterase"/>
    <property type="match status" value="1"/>
</dbReference>
<name>A0ABY2UKG6_9GAMM</name>
<dbReference type="PANTHER" id="PTHR31321">
    <property type="entry name" value="ACYL-COA THIOESTER HYDROLASE YBHC-RELATED"/>
    <property type="match status" value="1"/>
</dbReference>
<gene>
    <name evidence="5" type="ORF">FDY93_08230</name>
</gene>
<evidence type="ECO:0000313" key="5">
    <source>
        <dbReference type="EMBL" id="TLM77589.1"/>
    </source>
</evidence>
<dbReference type="Gene3D" id="2.160.20.10">
    <property type="entry name" value="Single-stranded right-handed beta-helix, Pectin lyase-like"/>
    <property type="match status" value="1"/>
</dbReference>
<evidence type="ECO:0000256" key="1">
    <source>
        <dbReference type="ARBA" id="ARBA00008891"/>
    </source>
</evidence>
<feature type="domain" description="Pectinesterase catalytic" evidence="4">
    <location>
        <begin position="60"/>
        <end position="383"/>
    </location>
</feature>
<proteinExistence type="inferred from homology"/>
<dbReference type="SUPFAM" id="SSF51126">
    <property type="entry name" value="Pectin lyase-like"/>
    <property type="match status" value="1"/>
</dbReference>
<dbReference type="InterPro" id="IPR000070">
    <property type="entry name" value="Pectinesterase_cat"/>
</dbReference>
<evidence type="ECO:0000256" key="3">
    <source>
        <dbReference type="ARBA" id="ARBA00023085"/>
    </source>
</evidence>
<organism evidence="5 6">
    <name type="scientific">Microbulbifer harenosus</name>
    <dbReference type="NCBI Taxonomy" id="2576840"/>
    <lineage>
        <taxon>Bacteria</taxon>
        <taxon>Pseudomonadati</taxon>
        <taxon>Pseudomonadota</taxon>
        <taxon>Gammaproteobacteria</taxon>
        <taxon>Cellvibrionales</taxon>
        <taxon>Microbulbiferaceae</taxon>
        <taxon>Microbulbifer</taxon>
    </lineage>
</organism>
<dbReference type="Proteomes" id="UP000306791">
    <property type="component" value="Unassembled WGS sequence"/>
</dbReference>
<keyword evidence="3" id="KW-0063">Aspartyl esterase</keyword>
<evidence type="ECO:0000256" key="2">
    <source>
        <dbReference type="ARBA" id="ARBA00022801"/>
    </source>
</evidence>
<evidence type="ECO:0000313" key="6">
    <source>
        <dbReference type="Proteomes" id="UP000306791"/>
    </source>
</evidence>
<dbReference type="InterPro" id="IPR012334">
    <property type="entry name" value="Pectin_lyas_fold"/>
</dbReference>
<sequence>MVIDNASRASSLSNPIRHTLYNPLTRAGFWLLALFAVASCAQTSDQRKYDAVVGTATPTTEGAPAFPTIAEALAAAPENGAKPYRIYLPEGIYSEKLLVSKPNIHLIGAGRDSTIISHGDYAGMPAEPGSEAKMGTFATATLTVEATDFRAENLTIENSFDFLSTDALPDDHTDKINGTQAVALETGLNSDRSAFRNVRLLGYQDTLFVQAGRSYFVDSVVEGNVDFIFGAGQALFENSDIVTRPRGTERQNVGYVTAPSTDISNEFGLVFLNCRLLKAEGVPANSTPLGRPWHPTTDFPDGRYADPDAIGAAVFIRSFMDDHITTDGWGSMRGTSRDGTKSTVFTPENSRFFEFESYGPGVATSDKRRQLNEDQAAAYTRERILAGWAPNF</sequence>
<accession>A0ABY2UKG6</accession>
<protein>
    <submittedName>
        <fullName evidence="5">Pectin esterase</fullName>
    </submittedName>
</protein>
<comment type="caution">
    <text evidence="5">The sequence shown here is derived from an EMBL/GenBank/DDBJ whole genome shotgun (WGS) entry which is preliminary data.</text>
</comment>
<keyword evidence="6" id="KW-1185">Reference proteome</keyword>
<keyword evidence="2" id="KW-0378">Hydrolase</keyword>